<reference evidence="4 5" key="1">
    <citation type="submission" date="2008-12" db="EMBL/GenBank/DDBJ databases">
        <authorList>
            <person name="Fulton L."/>
            <person name="Clifton S."/>
            <person name="Fulton B."/>
            <person name="Xu J."/>
            <person name="Minx P."/>
            <person name="Pepin K.H."/>
            <person name="Johnson M."/>
            <person name="Bhonagiri V."/>
            <person name="Nash W.E."/>
            <person name="Mardis E.R."/>
            <person name="Wilson R.K."/>
        </authorList>
    </citation>
    <scope>NUCLEOTIDE SEQUENCE [LARGE SCALE GENOMIC DNA]</scope>
    <source>
        <strain evidence="4 5">DSM 12042</strain>
    </source>
</reference>
<dbReference type="PANTHER" id="PTHR10584:SF166">
    <property type="entry name" value="RIBOKINASE"/>
    <property type="match status" value="1"/>
</dbReference>
<evidence type="ECO:0000259" key="3">
    <source>
        <dbReference type="Pfam" id="PF00294"/>
    </source>
</evidence>
<dbReference type="GO" id="GO:0016301">
    <property type="term" value="F:kinase activity"/>
    <property type="evidence" value="ECO:0007669"/>
    <property type="project" value="UniProtKB-KW"/>
</dbReference>
<dbReference type="eggNOG" id="COG0524">
    <property type="taxonomic scope" value="Bacteria"/>
</dbReference>
<dbReference type="Proteomes" id="UP000005950">
    <property type="component" value="Unassembled WGS sequence"/>
</dbReference>
<gene>
    <name evidence="4" type="ORF">HOLDEFILI_03122</name>
</gene>
<sequence>MPRKGEIKMTEVLCFGSCVLDLYAESQKPAVGGDAANQAILLSRLGFSTACSARLGRDQEADLILDQLRLHHVDVRWLRQHEGETTTHSLIQLDAQGERRFTVTGEAHRHFTLADFPMEALPSLRALSLGSLFTLHALETSGMELIFRRARDLGLPIYSDTTRDRHHKGLSGVAPLLPYLDVFMPSLEEIRPLCSRFQPDEIAEELLRFGIKTVVLKMGPNGANAYQAAQVWRCPGYPAQVVDTTGAGDSFCAGFIASSLRGLPIAQALENGCWCGAQAVQIQGANTAQLDPSRLPWPLR</sequence>
<evidence type="ECO:0000313" key="4">
    <source>
        <dbReference type="EMBL" id="EEF66750.1"/>
    </source>
</evidence>
<dbReference type="GO" id="GO:0005829">
    <property type="term" value="C:cytosol"/>
    <property type="evidence" value="ECO:0007669"/>
    <property type="project" value="TreeGrafter"/>
</dbReference>
<dbReference type="EMBL" id="ACCF01000196">
    <property type="protein sequence ID" value="EEF66750.1"/>
    <property type="molecule type" value="Genomic_DNA"/>
</dbReference>
<evidence type="ECO:0000313" key="5">
    <source>
        <dbReference type="Proteomes" id="UP000005950"/>
    </source>
</evidence>
<organism evidence="4 5">
    <name type="scientific">Holdemania filiformis DSM 12042</name>
    <dbReference type="NCBI Taxonomy" id="545696"/>
    <lineage>
        <taxon>Bacteria</taxon>
        <taxon>Bacillati</taxon>
        <taxon>Bacillota</taxon>
        <taxon>Erysipelotrichia</taxon>
        <taxon>Erysipelotrichales</taxon>
        <taxon>Erysipelotrichaceae</taxon>
        <taxon>Holdemania</taxon>
    </lineage>
</organism>
<dbReference type="PROSITE" id="PS00584">
    <property type="entry name" value="PFKB_KINASES_2"/>
    <property type="match status" value="1"/>
</dbReference>
<dbReference type="CDD" id="cd01166">
    <property type="entry name" value="KdgK"/>
    <property type="match status" value="1"/>
</dbReference>
<comment type="caution">
    <text evidence="4">The sequence shown here is derived from an EMBL/GenBank/DDBJ whole genome shotgun (WGS) entry which is preliminary data.</text>
</comment>
<dbReference type="PANTHER" id="PTHR10584">
    <property type="entry name" value="SUGAR KINASE"/>
    <property type="match status" value="1"/>
</dbReference>
<dbReference type="InterPro" id="IPR029056">
    <property type="entry name" value="Ribokinase-like"/>
</dbReference>
<accession>B9YBB5</accession>
<dbReference type="SUPFAM" id="SSF53613">
    <property type="entry name" value="Ribokinase-like"/>
    <property type="match status" value="1"/>
</dbReference>
<proteinExistence type="predicted"/>
<keyword evidence="2 4" id="KW-0418">Kinase</keyword>
<dbReference type="STRING" id="545696.HOLDEFILI_03122"/>
<dbReference type="AlphaFoldDB" id="B9YBB5"/>
<evidence type="ECO:0000256" key="2">
    <source>
        <dbReference type="ARBA" id="ARBA00022777"/>
    </source>
</evidence>
<dbReference type="InterPro" id="IPR002173">
    <property type="entry name" value="Carboh/pur_kinase_PfkB_CS"/>
</dbReference>
<reference evidence="4 5" key="2">
    <citation type="submission" date="2009-02" db="EMBL/GenBank/DDBJ databases">
        <title>Draft genome sequence of Holdemania filiformis DSM 12042.</title>
        <authorList>
            <person name="Sudarsanam P."/>
            <person name="Ley R."/>
            <person name="Guruge J."/>
            <person name="Turnbaugh P.J."/>
            <person name="Mahowald M."/>
            <person name="Liep D."/>
            <person name="Gordon J."/>
        </authorList>
    </citation>
    <scope>NUCLEOTIDE SEQUENCE [LARGE SCALE GENOMIC DNA]</scope>
    <source>
        <strain evidence="4 5">DSM 12042</strain>
    </source>
</reference>
<keyword evidence="1" id="KW-0808">Transferase</keyword>
<dbReference type="PROSITE" id="PS00583">
    <property type="entry name" value="PFKB_KINASES_1"/>
    <property type="match status" value="1"/>
</dbReference>
<protein>
    <submittedName>
        <fullName evidence="4">Kinase, PfkB family</fullName>
    </submittedName>
</protein>
<dbReference type="HOGENOM" id="CLU_027634_6_0_9"/>
<feature type="domain" description="Carbohydrate kinase PfkB" evidence="3">
    <location>
        <begin position="9"/>
        <end position="288"/>
    </location>
</feature>
<name>B9YBB5_9FIRM</name>
<dbReference type="Gene3D" id="3.40.1190.20">
    <property type="match status" value="1"/>
</dbReference>
<dbReference type="Pfam" id="PF00294">
    <property type="entry name" value="PfkB"/>
    <property type="match status" value="1"/>
</dbReference>
<dbReference type="InterPro" id="IPR011611">
    <property type="entry name" value="PfkB_dom"/>
</dbReference>
<evidence type="ECO:0000256" key="1">
    <source>
        <dbReference type="ARBA" id="ARBA00022679"/>
    </source>
</evidence>